<accession>A0ABX0D8X0</accession>
<feature type="region of interest" description="Disordered" evidence="1">
    <location>
        <begin position="394"/>
        <end position="421"/>
    </location>
</feature>
<keyword evidence="4" id="KW-1185">Reference proteome</keyword>
<dbReference type="EMBL" id="JAAKZI010000001">
    <property type="protein sequence ID" value="NGN81925.1"/>
    <property type="molecule type" value="Genomic_DNA"/>
</dbReference>
<dbReference type="Pfam" id="PF13302">
    <property type="entry name" value="Acetyltransf_3"/>
    <property type="match status" value="2"/>
</dbReference>
<dbReference type="Proteomes" id="UP000479226">
    <property type="component" value="Unassembled WGS sequence"/>
</dbReference>
<sequence>MAAPAMEAARPEITTPGPRLSDGATVLRRFSAAGAAAYAAIHRDPLNVQWAGSDPSMTAESAAVAIRDHIDTGWDDGRSLRFAVEELVDGNAAVVGTVSVHDVLRTASGGSASVGIKMLPAGRGQGSAARAIRLLCGYAFGTLGLDALHWRATVGNLPSRRLAERCGFVLAAEIPGYGHVDGGIAAGWVFVLTAAQWLGGPSGAGRSDAGRSHADPGEAGLPVRGLELEPVVPRLSDGSVVLRALADRDAPQLVENCTDPDAVRWTTVPLGYTSAHAAHFIGTITPDGWRSGKVLTFAVASAESDEFYGTVDLQCNDPGTASIGILMGTHARGTGAAEQAVRLLAGYAFDQLNLGYLHWHALVPNWGSRKLAWKLGFRLEAEVRGGYNDRGTPGDRWTLSLAAGDPRTPQEPWTGPDPLTR</sequence>
<dbReference type="InterPro" id="IPR051908">
    <property type="entry name" value="Ribosomal_N-acetyltransferase"/>
</dbReference>
<evidence type="ECO:0000313" key="4">
    <source>
        <dbReference type="Proteomes" id="UP000479226"/>
    </source>
</evidence>
<organism evidence="3 4">
    <name type="scientific">Arthrobacter silviterrae</name>
    <dbReference type="NCBI Taxonomy" id="2026658"/>
    <lineage>
        <taxon>Bacteria</taxon>
        <taxon>Bacillati</taxon>
        <taxon>Actinomycetota</taxon>
        <taxon>Actinomycetes</taxon>
        <taxon>Micrococcales</taxon>
        <taxon>Micrococcaceae</taxon>
        <taxon>Arthrobacter</taxon>
    </lineage>
</organism>
<proteinExistence type="predicted"/>
<dbReference type="PROSITE" id="PS51186">
    <property type="entry name" value="GNAT"/>
    <property type="match status" value="1"/>
</dbReference>
<dbReference type="Gene3D" id="3.40.630.30">
    <property type="match status" value="2"/>
</dbReference>
<dbReference type="InterPro" id="IPR000182">
    <property type="entry name" value="GNAT_dom"/>
</dbReference>
<protein>
    <submittedName>
        <fullName evidence="3">GNAT family N-acetyltransferase</fullName>
    </submittedName>
</protein>
<evidence type="ECO:0000313" key="3">
    <source>
        <dbReference type="EMBL" id="NGN81925.1"/>
    </source>
</evidence>
<evidence type="ECO:0000256" key="1">
    <source>
        <dbReference type="SAM" id="MobiDB-lite"/>
    </source>
</evidence>
<dbReference type="SUPFAM" id="SSF55729">
    <property type="entry name" value="Acyl-CoA N-acyltransferases (Nat)"/>
    <property type="match status" value="2"/>
</dbReference>
<dbReference type="PANTHER" id="PTHR43441:SF10">
    <property type="entry name" value="ACETYLTRANSFERASE"/>
    <property type="match status" value="1"/>
</dbReference>
<dbReference type="InterPro" id="IPR016181">
    <property type="entry name" value="Acyl_CoA_acyltransferase"/>
</dbReference>
<evidence type="ECO:0000259" key="2">
    <source>
        <dbReference type="PROSITE" id="PS51186"/>
    </source>
</evidence>
<feature type="domain" description="N-acetyltransferase" evidence="2">
    <location>
        <begin position="240"/>
        <end position="402"/>
    </location>
</feature>
<comment type="caution">
    <text evidence="3">The sequence shown here is derived from an EMBL/GenBank/DDBJ whole genome shotgun (WGS) entry which is preliminary data.</text>
</comment>
<reference evidence="3 4" key="1">
    <citation type="submission" date="2020-02" db="EMBL/GenBank/DDBJ databases">
        <title>Genome sequence of the type strain DSM 27180 of Arthrobacter silviterrae.</title>
        <authorList>
            <person name="Gao J."/>
            <person name="Sun J."/>
        </authorList>
    </citation>
    <scope>NUCLEOTIDE SEQUENCE [LARGE SCALE GENOMIC DNA]</scope>
    <source>
        <strain evidence="3 4">DSM 27180</strain>
    </source>
</reference>
<dbReference type="RefSeq" id="WP_165180023.1">
    <property type="nucleotide sequence ID" value="NZ_JAAKZI010000001.1"/>
</dbReference>
<gene>
    <name evidence="3" type="ORF">G6N77_00385</name>
</gene>
<dbReference type="PANTHER" id="PTHR43441">
    <property type="entry name" value="RIBOSOMAL-PROTEIN-SERINE ACETYLTRANSFERASE"/>
    <property type="match status" value="1"/>
</dbReference>
<name>A0ABX0D8X0_9MICC</name>